<protein>
    <submittedName>
        <fullName evidence="1">Uncharacterized protein</fullName>
    </submittedName>
</protein>
<dbReference type="AlphaFoldDB" id="A0A0F9M8Z9"/>
<evidence type="ECO:0000313" key="1">
    <source>
        <dbReference type="EMBL" id="KKN03925.1"/>
    </source>
</evidence>
<comment type="caution">
    <text evidence="1">The sequence shown here is derived from an EMBL/GenBank/DDBJ whole genome shotgun (WGS) entry which is preliminary data.</text>
</comment>
<name>A0A0F9M8Z9_9ZZZZ</name>
<dbReference type="EMBL" id="LAZR01004979">
    <property type="protein sequence ID" value="KKN03925.1"/>
    <property type="molecule type" value="Genomic_DNA"/>
</dbReference>
<gene>
    <name evidence="1" type="ORF">LCGC14_1102700</name>
</gene>
<accession>A0A0F9M8Z9</accession>
<organism evidence="1">
    <name type="scientific">marine sediment metagenome</name>
    <dbReference type="NCBI Taxonomy" id="412755"/>
    <lineage>
        <taxon>unclassified sequences</taxon>
        <taxon>metagenomes</taxon>
        <taxon>ecological metagenomes</taxon>
    </lineage>
</organism>
<reference evidence="1" key="1">
    <citation type="journal article" date="2015" name="Nature">
        <title>Complex archaea that bridge the gap between prokaryotes and eukaryotes.</title>
        <authorList>
            <person name="Spang A."/>
            <person name="Saw J.H."/>
            <person name="Jorgensen S.L."/>
            <person name="Zaremba-Niedzwiedzka K."/>
            <person name="Martijn J."/>
            <person name="Lind A.E."/>
            <person name="van Eijk R."/>
            <person name="Schleper C."/>
            <person name="Guy L."/>
            <person name="Ettema T.J."/>
        </authorList>
    </citation>
    <scope>NUCLEOTIDE SEQUENCE</scope>
</reference>
<sequence>MTLGTQIRFVDGREATVVFNSLIGVGIVWGLHNPNPLGFEGTDGNTTEIGCPEDFVWRPKALLRDPWLGCERSGFAAEQCVGENYEITRVGFGGEGGEA</sequence>
<proteinExistence type="predicted"/>